<evidence type="ECO:0000256" key="1">
    <source>
        <dbReference type="SAM" id="MobiDB-lite"/>
    </source>
</evidence>
<organism evidence="2 3">
    <name type="scientific">Streptomonospora algeriensis</name>
    <dbReference type="NCBI Taxonomy" id="995084"/>
    <lineage>
        <taxon>Bacteria</taxon>
        <taxon>Bacillati</taxon>
        <taxon>Actinomycetota</taxon>
        <taxon>Actinomycetes</taxon>
        <taxon>Streptosporangiales</taxon>
        <taxon>Nocardiopsidaceae</taxon>
        <taxon>Streptomonospora</taxon>
    </lineage>
</organism>
<comment type="caution">
    <text evidence="2">The sequence shown here is derived from an EMBL/GenBank/DDBJ whole genome shotgun (WGS) entry which is preliminary data.</text>
</comment>
<dbReference type="EMBL" id="JBHTHR010000738">
    <property type="protein sequence ID" value="MFD0803115.1"/>
    <property type="molecule type" value="Genomic_DNA"/>
</dbReference>
<feature type="non-terminal residue" evidence="2">
    <location>
        <position position="70"/>
    </location>
</feature>
<accession>A0ABW3BJB4</accession>
<protein>
    <submittedName>
        <fullName evidence="2">Phosphatase</fullName>
    </submittedName>
</protein>
<feature type="compositionally biased region" description="Basic residues" evidence="1">
    <location>
        <begin position="1"/>
        <end position="10"/>
    </location>
</feature>
<sequence>MPQSAPHRRSLPLIGPVGGGRSRQTCRFRCGDACFHEAPNASGNTYFGEVAAAALSRRNLLRAGAVGAGA</sequence>
<feature type="region of interest" description="Disordered" evidence="1">
    <location>
        <begin position="1"/>
        <end position="22"/>
    </location>
</feature>
<reference evidence="3" key="1">
    <citation type="journal article" date="2019" name="Int. J. Syst. Evol. Microbiol.">
        <title>The Global Catalogue of Microorganisms (GCM) 10K type strain sequencing project: providing services to taxonomists for standard genome sequencing and annotation.</title>
        <authorList>
            <consortium name="The Broad Institute Genomics Platform"/>
            <consortium name="The Broad Institute Genome Sequencing Center for Infectious Disease"/>
            <person name="Wu L."/>
            <person name="Ma J."/>
        </authorList>
    </citation>
    <scope>NUCLEOTIDE SEQUENCE [LARGE SCALE GENOMIC DNA]</scope>
    <source>
        <strain evidence="3">CCUG 63369</strain>
    </source>
</reference>
<dbReference type="Proteomes" id="UP001596956">
    <property type="component" value="Unassembled WGS sequence"/>
</dbReference>
<name>A0ABW3BJB4_9ACTN</name>
<gene>
    <name evidence="2" type="ORF">ACFQZU_17545</name>
</gene>
<keyword evidence="3" id="KW-1185">Reference proteome</keyword>
<evidence type="ECO:0000313" key="3">
    <source>
        <dbReference type="Proteomes" id="UP001596956"/>
    </source>
</evidence>
<proteinExistence type="predicted"/>
<evidence type="ECO:0000313" key="2">
    <source>
        <dbReference type="EMBL" id="MFD0803115.1"/>
    </source>
</evidence>